<dbReference type="EMBL" id="HACA01027551">
    <property type="protein sequence ID" value="CDW44912.1"/>
    <property type="molecule type" value="Transcribed_RNA"/>
</dbReference>
<gene>
    <name evidence="1" type="primary">Gtf2ird2b</name>
</gene>
<reference evidence="1" key="1">
    <citation type="submission" date="2014-05" db="EMBL/GenBank/DDBJ databases">
        <authorList>
            <person name="Chronopoulou M."/>
        </authorList>
    </citation>
    <scope>NUCLEOTIDE SEQUENCE</scope>
    <source>
        <tissue evidence="1">Whole organism</tissue>
    </source>
</reference>
<accession>A0A0K2V473</accession>
<proteinExistence type="predicted"/>
<protein>
    <submittedName>
        <fullName evidence="1">GTF2I repeat domain containing 2B [Jaculus jaculus]</fullName>
    </submittedName>
</protein>
<sequence length="76" mass="8894">MAGVRKGFLKRFLDLDRIGRDIFLFQNPFDCNLNDVPVELQLELIDLQANDFLKVKDREGKLDTFTAPCLMMNFRN</sequence>
<name>A0A0K2V473_LEPSM</name>
<organism evidence="1">
    <name type="scientific">Lepeophtheirus salmonis</name>
    <name type="common">Salmon louse</name>
    <name type="synonym">Caligus salmonis</name>
    <dbReference type="NCBI Taxonomy" id="72036"/>
    <lineage>
        <taxon>Eukaryota</taxon>
        <taxon>Metazoa</taxon>
        <taxon>Ecdysozoa</taxon>
        <taxon>Arthropoda</taxon>
        <taxon>Crustacea</taxon>
        <taxon>Multicrustacea</taxon>
        <taxon>Hexanauplia</taxon>
        <taxon>Copepoda</taxon>
        <taxon>Siphonostomatoida</taxon>
        <taxon>Caligidae</taxon>
        <taxon>Lepeophtheirus</taxon>
    </lineage>
</organism>
<dbReference type="AlphaFoldDB" id="A0A0K2V473"/>
<evidence type="ECO:0000313" key="1">
    <source>
        <dbReference type="EMBL" id="CDW44912.1"/>
    </source>
</evidence>